<dbReference type="InterPro" id="IPR015422">
    <property type="entry name" value="PyrdxlP-dep_Trfase_small"/>
</dbReference>
<dbReference type="EMBL" id="CP050831">
    <property type="protein sequence ID" value="QIU93380.1"/>
    <property type="molecule type" value="Genomic_DNA"/>
</dbReference>
<dbReference type="InterPro" id="IPR000653">
    <property type="entry name" value="DegT/StrS_aminotransferase"/>
</dbReference>
<proteinExistence type="inferred from homology"/>
<dbReference type="RefSeq" id="WP_167960471.1">
    <property type="nucleotide sequence ID" value="NZ_CP050831.1"/>
</dbReference>
<dbReference type="Proteomes" id="UP000501780">
    <property type="component" value="Chromosome"/>
</dbReference>
<keyword evidence="2" id="KW-0663">Pyridoxal phosphate</keyword>
<dbReference type="InterPro" id="IPR015424">
    <property type="entry name" value="PyrdxlP-dep_Trfase"/>
</dbReference>
<dbReference type="SUPFAM" id="SSF53383">
    <property type="entry name" value="PLP-dependent transferases"/>
    <property type="match status" value="1"/>
</dbReference>
<protein>
    <submittedName>
        <fullName evidence="3">Uncharacterized protein</fullName>
    </submittedName>
</protein>
<evidence type="ECO:0000313" key="3">
    <source>
        <dbReference type="EMBL" id="QIU93380.1"/>
    </source>
</evidence>
<dbReference type="PANTHER" id="PTHR30244">
    <property type="entry name" value="TRANSAMINASE"/>
    <property type="match status" value="1"/>
</dbReference>
<dbReference type="Pfam" id="PF01041">
    <property type="entry name" value="DegT_DnrJ_EryC1"/>
    <property type="match status" value="1"/>
</dbReference>
<evidence type="ECO:0000256" key="2">
    <source>
        <dbReference type="RuleBase" id="RU004508"/>
    </source>
</evidence>
<dbReference type="KEGG" id="bfc:BacF7301_04085"/>
<dbReference type="AlphaFoldDB" id="A0A6H0KJ36"/>
<comment type="similarity">
    <text evidence="1 2">Belongs to the DegT/DnrJ/EryC1 family.</text>
</comment>
<dbReference type="InterPro" id="IPR015421">
    <property type="entry name" value="PyrdxlP-dep_Trfase_major"/>
</dbReference>
<accession>A0A6H0KJ36</accession>
<name>A0A6H0KJ36_9BACE</name>
<sequence length="381" mass="42454">MIKYQYPCTENISLNGFGEYLEHEIGMPRRNIQMFANELNTTFGTSFLTLTNSGSSANLVAALAMAEKIKYANKPMTAVASGFTFPTTISALLMAGFEVKLIDVEPEGFNLSVDRLMDEPVPPSLIALTHFLGFPCDMNRICEYAHNKGALILQDACETLNLTTSNGIPYFSLGDITTWSFYHPHHLSSYGGGAVITLNQEDFILSDSIAHWGRACKCHIDERLCSVPDGPAHQFTYERLGVNVEMSELNACFGRWQLRNWSIIEEKRKQNYAILYNRLKDCPNLKVWAMPQIGGSPFVFPVMLRNGMTIYDAYRILSAQGIEIRTLMGGATCKQEAYLGKITFDNQMNALAMTDKTFFVGIHHTLSSENVEFVADAIAGV</sequence>
<dbReference type="GO" id="GO:0030170">
    <property type="term" value="F:pyridoxal phosphate binding"/>
    <property type="evidence" value="ECO:0007669"/>
    <property type="project" value="TreeGrafter"/>
</dbReference>
<gene>
    <name evidence="3" type="ORF">BacF7301_04085</name>
</gene>
<reference evidence="3 4" key="1">
    <citation type="submission" date="2020-03" db="EMBL/GenBank/DDBJ databases">
        <title>Genomic analysis of Bacteroides faecium CBA7301.</title>
        <authorList>
            <person name="Kim J."/>
            <person name="Roh S.W."/>
        </authorList>
    </citation>
    <scope>NUCLEOTIDE SEQUENCE [LARGE SCALE GENOMIC DNA]</scope>
    <source>
        <strain evidence="3 4">CBA7301</strain>
    </source>
</reference>
<organism evidence="3 4">
    <name type="scientific">Bacteroides faecium</name>
    <dbReference type="NCBI Taxonomy" id="2715212"/>
    <lineage>
        <taxon>Bacteria</taxon>
        <taxon>Pseudomonadati</taxon>
        <taxon>Bacteroidota</taxon>
        <taxon>Bacteroidia</taxon>
        <taxon>Bacteroidales</taxon>
        <taxon>Bacteroidaceae</taxon>
        <taxon>Bacteroides</taxon>
    </lineage>
</organism>
<dbReference type="GO" id="GO:0008483">
    <property type="term" value="F:transaminase activity"/>
    <property type="evidence" value="ECO:0007669"/>
    <property type="project" value="TreeGrafter"/>
</dbReference>
<dbReference type="Gene3D" id="3.40.640.10">
    <property type="entry name" value="Type I PLP-dependent aspartate aminotransferase-like (Major domain)"/>
    <property type="match status" value="1"/>
</dbReference>
<dbReference type="Gene3D" id="3.90.1150.10">
    <property type="entry name" value="Aspartate Aminotransferase, domain 1"/>
    <property type="match status" value="1"/>
</dbReference>
<dbReference type="PANTHER" id="PTHR30244:SF34">
    <property type="entry name" value="DTDP-4-AMINO-4,6-DIDEOXYGALACTOSE TRANSAMINASE"/>
    <property type="match status" value="1"/>
</dbReference>
<evidence type="ECO:0000313" key="4">
    <source>
        <dbReference type="Proteomes" id="UP000501780"/>
    </source>
</evidence>
<keyword evidence="4" id="KW-1185">Reference proteome</keyword>
<evidence type="ECO:0000256" key="1">
    <source>
        <dbReference type="ARBA" id="ARBA00037999"/>
    </source>
</evidence>
<dbReference type="PIRSF" id="PIRSF000390">
    <property type="entry name" value="PLP_StrS"/>
    <property type="match status" value="1"/>
</dbReference>
<dbReference type="GO" id="GO:0000271">
    <property type="term" value="P:polysaccharide biosynthetic process"/>
    <property type="evidence" value="ECO:0007669"/>
    <property type="project" value="TreeGrafter"/>
</dbReference>